<evidence type="ECO:0000256" key="6">
    <source>
        <dbReference type="PIRNR" id="PIRNR017246"/>
    </source>
</evidence>
<dbReference type="GO" id="GO:0042802">
    <property type="term" value="F:identical protein binding"/>
    <property type="evidence" value="ECO:0007669"/>
    <property type="project" value="EnsemblFungi"/>
</dbReference>
<dbReference type="GO" id="GO:0060090">
    <property type="term" value="F:molecular adaptor activity"/>
    <property type="evidence" value="ECO:0007669"/>
    <property type="project" value="EnsemblFungi"/>
</dbReference>
<dbReference type="eggNOG" id="KOG3423">
    <property type="taxonomic scope" value="Eukaryota"/>
</dbReference>
<comment type="similarity">
    <text evidence="5 6">Belongs to the TAF10 family.</text>
</comment>
<dbReference type="KEGG" id="vpo:Kpol_397p10"/>
<feature type="compositionally biased region" description="Acidic residues" evidence="7">
    <location>
        <begin position="14"/>
        <end position="34"/>
    </location>
</feature>
<comment type="subcellular location">
    <subcellularLocation>
        <location evidence="1 6">Nucleus</location>
    </subcellularLocation>
</comment>
<evidence type="ECO:0000313" key="9">
    <source>
        <dbReference type="Proteomes" id="UP000000267"/>
    </source>
</evidence>
<protein>
    <recommendedName>
        <fullName evidence="6">Transcription initiation factor TFIID subunit 10</fullName>
    </recommendedName>
</protein>
<proteinExistence type="inferred from homology"/>
<dbReference type="GO" id="GO:0006325">
    <property type="term" value="P:chromatin organization"/>
    <property type="evidence" value="ECO:0007669"/>
    <property type="project" value="EnsemblFungi"/>
</dbReference>
<gene>
    <name evidence="8" type="ORF">Kpol_397p10</name>
</gene>
<dbReference type="CDD" id="cd07982">
    <property type="entry name" value="HFD_TAF10"/>
    <property type="match status" value="1"/>
</dbReference>
<dbReference type="GO" id="GO:0016251">
    <property type="term" value="F:RNA polymerase II general transcription initiation factor activity"/>
    <property type="evidence" value="ECO:0007669"/>
    <property type="project" value="TreeGrafter"/>
</dbReference>
<sequence>MSQEIGLNEKPENDFDQEMDVEVDDEFNDNEEGQIDNGLFTSKEDKRVSDSNGDFNEKNNNDSTTTSKSATNNNDKDNKKIEDDKKLFELPEFTRKDKTLSEILELMDENVPIIPDAVIDYYMTKNGFNCSDKRVKRLLALATQKFISDITTDAYEYSRIRSSVSVSNANNGQSRARQLLAAQQQQQQQQLTQQQQQQNEKNTQSKVVLTVSDLSAAVSEYGLNITRPDFYR</sequence>
<dbReference type="PhylomeDB" id="A7TRG1"/>
<evidence type="ECO:0000256" key="5">
    <source>
        <dbReference type="ARBA" id="ARBA00025730"/>
    </source>
</evidence>
<dbReference type="PANTHER" id="PTHR21242:SF0">
    <property type="entry name" value="TRANSCRIPTION INITIATION FACTOR TFIID SUBUNIT 10"/>
    <property type="match status" value="1"/>
</dbReference>
<dbReference type="GO" id="GO:0005669">
    <property type="term" value="C:transcription factor TFIID complex"/>
    <property type="evidence" value="ECO:0007669"/>
    <property type="project" value="EnsemblFungi"/>
</dbReference>
<dbReference type="InterPro" id="IPR003923">
    <property type="entry name" value="TAF10"/>
</dbReference>
<dbReference type="FunCoup" id="A7TRG1">
    <property type="interactions" value="569"/>
</dbReference>
<dbReference type="GO" id="GO:1990841">
    <property type="term" value="F:promoter-specific chromatin binding"/>
    <property type="evidence" value="ECO:0007669"/>
    <property type="project" value="TreeGrafter"/>
</dbReference>
<dbReference type="OMA" id="DICLDAM"/>
<evidence type="ECO:0000313" key="8">
    <source>
        <dbReference type="EMBL" id="EDO15150.1"/>
    </source>
</evidence>
<name>A7TRG1_VANPO</name>
<dbReference type="PRINTS" id="PR01443">
    <property type="entry name" value="TFIID30KDSUB"/>
</dbReference>
<dbReference type="GO" id="GO:0051123">
    <property type="term" value="P:RNA polymerase II preinitiation complex assembly"/>
    <property type="evidence" value="ECO:0007669"/>
    <property type="project" value="EnsemblFungi"/>
</dbReference>
<dbReference type="GO" id="GO:0000124">
    <property type="term" value="C:SAGA complex"/>
    <property type="evidence" value="ECO:0007669"/>
    <property type="project" value="EnsemblFungi"/>
</dbReference>
<dbReference type="RefSeq" id="XP_001643008.1">
    <property type="nucleotide sequence ID" value="XM_001642958.1"/>
</dbReference>
<evidence type="ECO:0000256" key="1">
    <source>
        <dbReference type="ARBA" id="ARBA00004123"/>
    </source>
</evidence>
<dbReference type="AlphaFoldDB" id="A7TRG1"/>
<dbReference type="PIRSF" id="PIRSF017246">
    <property type="entry name" value="TFIID_TAF10"/>
    <property type="match status" value="1"/>
</dbReference>
<dbReference type="EMBL" id="DS480478">
    <property type="protein sequence ID" value="EDO15150.1"/>
    <property type="molecule type" value="Genomic_DNA"/>
</dbReference>
<evidence type="ECO:0000256" key="3">
    <source>
        <dbReference type="ARBA" id="ARBA00023163"/>
    </source>
</evidence>
<comment type="function">
    <text evidence="6">Functions as a component of both the DNA-binding general transcription initiation factor complex TFIID and the transcription coactivator SAGA complex. Binding of TFIID to a promoter (with or without TATA element) is the initial step in pre-initiation complex (PIC) formation. TFIID plays a key role in the regulation of gene expression by RNA polymerase II through different activities such as transcription activator interaction, core promoter recognition and selectivity, TFIIA and TFIIB interaction, chromatin modification (histone acetylation by TAF1), facilitation of DNA opening and initiation of transcription. SAGA acts as a general cofactor required for essentially all RNA polymerase II transcription. At the promoters, SAGA is required for transcription pre-initiation complex (PIC) recruitment. It influences RNA polymerase II transcriptional activity through different activities such as TBP interaction (via core/TAF module) and promoter selectivity, interaction with transcription activators (via Tra1/SPT module), and chromatin modification through histone acetylation (via HAT module) and deubiquitination (via DUB module). SAGA preferentially acetylates histones H3 (to form H3K9ac, H3K14ac, H3K18ac and H3K23ac) and H2B and deubiquitinates histone H2B. SAGA interacts with DNA via upstream activating sequences (UASs).</text>
</comment>
<evidence type="ECO:0000256" key="2">
    <source>
        <dbReference type="ARBA" id="ARBA00023015"/>
    </source>
</evidence>
<dbReference type="PANTHER" id="PTHR21242">
    <property type="entry name" value="TRANSCRIPTION INITIATION FACTOR TFIID SUBUNIT 10"/>
    <property type="match status" value="1"/>
</dbReference>
<feature type="region of interest" description="Disordered" evidence="7">
    <location>
        <begin position="1"/>
        <end position="79"/>
    </location>
</feature>
<dbReference type="OrthoDB" id="154356at2759"/>
<dbReference type="InParanoid" id="A7TRG1"/>
<feature type="compositionally biased region" description="Basic and acidic residues" evidence="7">
    <location>
        <begin position="42"/>
        <end position="60"/>
    </location>
</feature>
<dbReference type="GO" id="GO:0046695">
    <property type="term" value="C:SLIK (SAGA-like) complex"/>
    <property type="evidence" value="ECO:0007669"/>
    <property type="project" value="EnsemblFungi"/>
</dbReference>
<evidence type="ECO:0000256" key="4">
    <source>
        <dbReference type="ARBA" id="ARBA00023242"/>
    </source>
</evidence>
<organism evidence="9">
    <name type="scientific">Vanderwaltozyma polyspora (strain ATCC 22028 / DSM 70294 / BCRC 21397 / CBS 2163 / NBRC 10782 / NRRL Y-8283 / UCD 57-17)</name>
    <name type="common">Kluyveromyces polysporus</name>
    <dbReference type="NCBI Taxonomy" id="436907"/>
    <lineage>
        <taxon>Eukaryota</taxon>
        <taxon>Fungi</taxon>
        <taxon>Dikarya</taxon>
        <taxon>Ascomycota</taxon>
        <taxon>Saccharomycotina</taxon>
        <taxon>Saccharomycetes</taxon>
        <taxon>Saccharomycetales</taxon>
        <taxon>Saccharomycetaceae</taxon>
        <taxon>Vanderwaltozyma</taxon>
    </lineage>
</organism>
<feature type="compositionally biased region" description="Low complexity" evidence="7">
    <location>
        <begin position="61"/>
        <end position="73"/>
    </location>
</feature>
<dbReference type="GO" id="GO:0045944">
    <property type="term" value="P:positive regulation of transcription by RNA polymerase II"/>
    <property type="evidence" value="ECO:0007669"/>
    <property type="project" value="EnsemblFungi"/>
</dbReference>
<reference evidence="8 9" key="1">
    <citation type="journal article" date="2007" name="Proc. Natl. Acad. Sci. U.S.A.">
        <title>Independent sorting-out of thousands of duplicated gene pairs in two yeast species descended from a whole-genome duplication.</title>
        <authorList>
            <person name="Scannell D.R."/>
            <person name="Frank A.C."/>
            <person name="Conant G.C."/>
            <person name="Byrne K.P."/>
            <person name="Woolfit M."/>
            <person name="Wolfe K.H."/>
        </authorList>
    </citation>
    <scope>NUCLEOTIDE SEQUENCE [LARGE SCALE GENOMIC DNA]</scope>
    <source>
        <strain evidence="9">ATCC 22028 / DSM 70294 / BCRC 21397 / CBS 2163 / NBRC 10782 / NRRL Y-8283 / UCD 57-17</strain>
    </source>
</reference>
<keyword evidence="2 6" id="KW-0805">Transcription regulation</keyword>
<dbReference type="GeneID" id="5543196"/>
<keyword evidence="4 6" id="KW-0539">Nucleus</keyword>
<evidence type="ECO:0000256" key="7">
    <source>
        <dbReference type="SAM" id="MobiDB-lite"/>
    </source>
</evidence>
<dbReference type="Proteomes" id="UP000000267">
    <property type="component" value="Unassembled WGS sequence"/>
</dbReference>
<keyword evidence="3 6" id="KW-0804">Transcription</keyword>
<dbReference type="Pfam" id="PF03540">
    <property type="entry name" value="TAF10"/>
    <property type="match status" value="1"/>
</dbReference>
<dbReference type="HOGENOM" id="CLU_064104_0_0_1"/>
<accession>A7TRG1</accession>
<dbReference type="STRING" id="436907.A7TRG1"/>
<keyword evidence="9" id="KW-1185">Reference proteome</keyword>